<feature type="compositionally biased region" description="Basic and acidic residues" evidence="1">
    <location>
        <begin position="23"/>
        <end position="32"/>
    </location>
</feature>
<dbReference type="EMBL" id="JACBAZ010000001">
    <property type="protein sequence ID" value="NWK54426.1"/>
    <property type="molecule type" value="Genomic_DNA"/>
</dbReference>
<feature type="compositionally biased region" description="Polar residues" evidence="1">
    <location>
        <begin position="1"/>
        <end position="17"/>
    </location>
</feature>
<evidence type="ECO:0000313" key="2">
    <source>
        <dbReference type="EMBL" id="NWK54426.1"/>
    </source>
</evidence>
<gene>
    <name evidence="2" type="ORF">HW115_02305</name>
</gene>
<proteinExistence type="predicted"/>
<keyword evidence="3" id="KW-1185">Reference proteome</keyword>
<comment type="caution">
    <text evidence="2">The sequence shown here is derived from an EMBL/GenBank/DDBJ whole genome shotgun (WGS) entry which is preliminary data.</text>
</comment>
<sequence>MSCTFAAAETNNHSANTPKKRPSHEDILDKQAKSPRPVPTTNSAPAQSEKIHTPQKNKPLSRSTILSHANKWTKIPQGSIMYTPDHLKKNIVATPTGKILSWNDFYRKNAGWIHLHPVTINQARGLTVIKADIIKAYQSMGKVVVATYHKAPISVMPKALEPETLKQ</sequence>
<dbReference type="RefSeq" id="WP_178930956.1">
    <property type="nucleotide sequence ID" value="NZ_JACBAZ010000001.1"/>
</dbReference>
<dbReference type="AlphaFoldDB" id="A0A851GAJ8"/>
<dbReference type="Proteomes" id="UP000557872">
    <property type="component" value="Unassembled WGS sequence"/>
</dbReference>
<evidence type="ECO:0000313" key="3">
    <source>
        <dbReference type="Proteomes" id="UP000557872"/>
    </source>
</evidence>
<organism evidence="2 3">
    <name type="scientific">Oceaniferula marina</name>
    <dbReference type="NCBI Taxonomy" id="2748318"/>
    <lineage>
        <taxon>Bacteria</taxon>
        <taxon>Pseudomonadati</taxon>
        <taxon>Verrucomicrobiota</taxon>
        <taxon>Verrucomicrobiia</taxon>
        <taxon>Verrucomicrobiales</taxon>
        <taxon>Verrucomicrobiaceae</taxon>
        <taxon>Oceaniferula</taxon>
    </lineage>
</organism>
<name>A0A851GAJ8_9BACT</name>
<accession>A0A851GAJ8</accession>
<evidence type="ECO:0000256" key="1">
    <source>
        <dbReference type="SAM" id="MobiDB-lite"/>
    </source>
</evidence>
<reference evidence="2 3" key="1">
    <citation type="submission" date="2020-07" db="EMBL/GenBank/DDBJ databases">
        <title>Roseicoccus Jingziensis gen. nov., sp. nov., isolated from coastal seawater.</title>
        <authorList>
            <person name="Feng X."/>
        </authorList>
    </citation>
    <scope>NUCLEOTIDE SEQUENCE [LARGE SCALE GENOMIC DNA]</scope>
    <source>
        <strain evidence="2 3">N1E253</strain>
    </source>
</reference>
<protein>
    <submittedName>
        <fullName evidence="2">Uncharacterized protein</fullName>
    </submittedName>
</protein>
<feature type="region of interest" description="Disordered" evidence="1">
    <location>
        <begin position="1"/>
        <end position="62"/>
    </location>
</feature>